<protein>
    <submittedName>
        <fullName evidence="2">Uncharacterized protein</fullName>
    </submittedName>
</protein>
<feature type="chain" id="PRO_5007294325" evidence="1">
    <location>
        <begin position="17"/>
        <end position="87"/>
    </location>
</feature>
<dbReference type="Proteomes" id="UP000070444">
    <property type="component" value="Unassembled WGS sequence"/>
</dbReference>
<dbReference type="AlphaFoldDB" id="A0A137NZW9"/>
<evidence type="ECO:0000313" key="2">
    <source>
        <dbReference type="EMBL" id="KXN68149.1"/>
    </source>
</evidence>
<keyword evidence="1" id="KW-0732">Signal</keyword>
<keyword evidence="3" id="KW-1185">Reference proteome</keyword>
<gene>
    <name evidence="2" type="ORF">CONCODRAFT_9649</name>
</gene>
<reference evidence="2 3" key="1">
    <citation type="journal article" date="2015" name="Genome Biol. Evol.">
        <title>Phylogenomic analyses indicate that early fungi evolved digesting cell walls of algal ancestors of land plants.</title>
        <authorList>
            <person name="Chang Y."/>
            <person name="Wang S."/>
            <person name="Sekimoto S."/>
            <person name="Aerts A.L."/>
            <person name="Choi C."/>
            <person name="Clum A."/>
            <person name="LaButti K.M."/>
            <person name="Lindquist E.A."/>
            <person name="Yee Ngan C."/>
            <person name="Ohm R.A."/>
            <person name="Salamov A.A."/>
            <person name="Grigoriev I.V."/>
            <person name="Spatafora J.W."/>
            <person name="Berbee M.L."/>
        </authorList>
    </citation>
    <scope>NUCLEOTIDE SEQUENCE [LARGE SCALE GENOMIC DNA]</scope>
    <source>
        <strain evidence="2 3">NRRL 28638</strain>
    </source>
</reference>
<evidence type="ECO:0000256" key="1">
    <source>
        <dbReference type="SAM" id="SignalP"/>
    </source>
</evidence>
<dbReference type="EMBL" id="KQ964592">
    <property type="protein sequence ID" value="KXN68149.1"/>
    <property type="molecule type" value="Genomic_DNA"/>
</dbReference>
<feature type="signal peptide" evidence="1">
    <location>
        <begin position="1"/>
        <end position="16"/>
    </location>
</feature>
<name>A0A137NZW9_CONC2</name>
<sequence length="87" mass="9050">MKLTLLATLLIGSTQAAPLIGGGGGRGKSENCPYGPLTEDLQSIGWLFKLATGQAGLMDQGGVFDNIKGLFNGGTKNSNCVYGELFR</sequence>
<proteinExistence type="predicted"/>
<evidence type="ECO:0000313" key="3">
    <source>
        <dbReference type="Proteomes" id="UP000070444"/>
    </source>
</evidence>
<accession>A0A137NZW9</accession>
<organism evidence="2 3">
    <name type="scientific">Conidiobolus coronatus (strain ATCC 28846 / CBS 209.66 / NRRL 28638)</name>
    <name type="common">Delacroixia coronata</name>
    <dbReference type="NCBI Taxonomy" id="796925"/>
    <lineage>
        <taxon>Eukaryota</taxon>
        <taxon>Fungi</taxon>
        <taxon>Fungi incertae sedis</taxon>
        <taxon>Zoopagomycota</taxon>
        <taxon>Entomophthoromycotina</taxon>
        <taxon>Entomophthoromycetes</taxon>
        <taxon>Entomophthorales</taxon>
        <taxon>Ancylistaceae</taxon>
        <taxon>Conidiobolus</taxon>
    </lineage>
</organism>